<dbReference type="SMART" id="SM00304">
    <property type="entry name" value="HAMP"/>
    <property type="match status" value="1"/>
</dbReference>
<dbReference type="GO" id="GO:0000155">
    <property type="term" value="F:phosphorelay sensor kinase activity"/>
    <property type="evidence" value="ECO:0007669"/>
    <property type="project" value="InterPro"/>
</dbReference>
<dbReference type="Pfam" id="PF02518">
    <property type="entry name" value="HATPase_c"/>
    <property type="match status" value="1"/>
</dbReference>
<evidence type="ECO:0000256" key="1">
    <source>
        <dbReference type="ARBA" id="ARBA00000085"/>
    </source>
</evidence>
<evidence type="ECO:0000259" key="19">
    <source>
        <dbReference type="PROSITE" id="PS50112"/>
    </source>
</evidence>
<dbReference type="EMBL" id="JACJPW010000016">
    <property type="protein sequence ID" value="MBD2181130.1"/>
    <property type="molecule type" value="Genomic_DNA"/>
</dbReference>
<dbReference type="SMART" id="SM00091">
    <property type="entry name" value="PAS"/>
    <property type="match status" value="8"/>
</dbReference>
<dbReference type="PANTHER" id="PTHR43304">
    <property type="entry name" value="PHYTOCHROME-LIKE PROTEIN CPH1"/>
    <property type="match status" value="1"/>
</dbReference>
<dbReference type="PROSITE" id="PS50885">
    <property type="entry name" value="HAMP"/>
    <property type="match status" value="1"/>
</dbReference>
<organism evidence="22 23">
    <name type="scientific">Aerosakkonema funiforme FACHB-1375</name>
    <dbReference type="NCBI Taxonomy" id="2949571"/>
    <lineage>
        <taxon>Bacteria</taxon>
        <taxon>Bacillati</taxon>
        <taxon>Cyanobacteriota</taxon>
        <taxon>Cyanophyceae</taxon>
        <taxon>Oscillatoriophycideae</taxon>
        <taxon>Aerosakkonematales</taxon>
        <taxon>Aerosakkonemataceae</taxon>
        <taxon>Aerosakkonema</taxon>
    </lineage>
</organism>
<dbReference type="Pfam" id="PF00989">
    <property type="entry name" value="PAS"/>
    <property type="match status" value="1"/>
</dbReference>
<evidence type="ECO:0000256" key="16">
    <source>
        <dbReference type="ARBA" id="ARBA00074306"/>
    </source>
</evidence>
<reference evidence="22" key="1">
    <citation type="journal article" date="2015" name="ISME J.">
        <title>Draft Genome Sequence of Streptomyces incarnatus NRRL8089, which Produces the Nucleoside Antibiotic Sinefungin.</title>
        <authorList>
            <person name="Oshima K."/>
            <person name="Hattori M."/>
            <person name="Shimizu H."/>
            <person name="Fukuda K."/>
            <person name="Nemoto M."/>
            <person name="Inagaki K."/>
            <person name="Tamura T."/>
        </authorList>
    </citation>
    <scope>NUCLEOTIDE SEQUENCE</scope>
    <source>
        <strain evidence="22">FACHB-1375</strain>
    </source>
</reference>
<comment type="caution">
    <text evidence="22">The sequence shown here is derived from an EMBL/GenBank/DDBJ whole genome shotgun (WGS) entry which is preliminary data.</text>
</comment>
<dbReference type="InterPro" id="IPR004358">
    <property type="entry name" value="Sig_transdc_His_kin-like_C"/>
</dbReference>
<dbReference type="Pfam" id="PF02743">
    <property type="entry name" value="dCache_1"/>
    <property type="match status" value="1"/>
</dbReference>
<evidence type="ECO:0000256" key="14">
    <source>
        <dbReference type="ARBA" id="ARBA00023136"/>
    </source>
</evidence>
<evidence type="ECO:0000313" key="22">
    <source>
        <dbReference type="EMBL" id="MBD2181130.1"/>
    </source>
</evidence>
<comment type="similarity">
    <text evidence="3">In the N-terminal section; belongs to the phytochrome family.</text>
</comment>
<dbReference type="SUPFAM" id="SSF158472">
    <property type="entry name" value="HAMP domain-like"/>
    <property type="match status" value="1"/>
</dbReference>
<gene>
    <name evidence="22" type="ORF">H6G03_08455</name>
</gene>
<feature type="transmembrane region" description="Helical" evidence="17">
    <location>
        <begin position="12"/>
        <end position="34"/>
    </location>
</feature>
<feature type="domain" description="HAMP" evidence="21">
    <location>
        <begin position="381"/>
        <end position="433"/>
    </location>
</feature>
<keyword evidence="15" id="KW-0131">Cell cycle</keyword>
<dbReference type="SMART" id="SM00086">
    <property type="entry name" value="PAC"/>
    <property type="match status" value="10"/>
</dbReference>
<dbReference type="SMART" id="SM00388">
    <property type="entry name" value="HisKA"/>
    <property type="match status" value="1"/>
</dbReference>
<dbReference type="PROSITE" id="PS50113">
    <property type="entry name" value="PAC"/>
    <property type="match status" value="8"/>
</dbReference>
<keyword evidence="9" id="KW-0547">Nucleotide-binding</keyword>
<dbReference type="SUPFAM" id="SSF47384">
    <property type="entry name" value="Homodimeric domain of signal transducing histidine kinase"/>
    <property type="match status" value="1"/>
</dbReference>
<evidence type="ECO:0000259" key="20">
    <source>
        <dbReference type="PROSITE" id="PS50113"/>
    </source>
</evidence>
<dbReference type="Gene3D" id="3.30.565.10">
    <property type="entry name" value="Histidine kinase-like ATPase, C-terminal domain"/>
    <property type="match status" value="1"/>
</dbReference>
<dbReference type="EC" id="2.7.13.3" evidence="4"/>
<sequence>MTSWLRKLSLRTVLIVPFVLQTVTAVGLVGYLSYKNGQQAVEDLAKQLMEEVGERISDRLDSNLETPQQVVTTNHLAWQQGTLDIGNLEEVRQQLWQHIKLNQSVTGIFFLNRKGETVGYGRILTQDMREVVRKVSGKDLPIGTIFYSEAKNPTPTQRKFYIVDSKGKPQKLVYGVKMDLRTLPWYVQAKSNRKQTWTPLVVYQAAPAVGMFAVTPVYDRAGQLQAVFAANVDLAALSTFLQKLHFSRSGQAFIIDSSGNLAATSTLEKRDLQQGNNRPTPLSIFNSRDVRNREIAEHLKKRFGNFRHIQNDEQLIVNSQGEKLFIRVVPYRDKYGLNLSLVVAIPESDLMTRINKNTHHTILLCLVTLLVSIGMGALASHSITKPILHLNTAAKNLSKGELEGNIPVIGAKEVSELTESFNQMAQVLLEYNRSLETQVRERTEAWKRSEAQMNAFFASAPVGMGILNKKLRFVKLNQVLSGIAGLTVEEKIGKTIREVVPQKLADTIEPLYQQVLATGKPIINLEIRGEVPRKQGIQGYWMVSYFPIFDVNNSPDGVGVVVVDITERKHLEIALQEKTDELERFFSAPLDLLCIADTDGYFRRLNVEWENILGYTLADLEGRRFLDFVHPDDLESTLGAIAELSQKQVVLNFTNRYRHRDGSYHWIEWRSLPIGKLIYAAARDITDRKLAEIALRESEHKFSTIFHSSPDLLWIATLSEGRCLNVNDSFAKFVEYPYEEIIGKTCVELKLWDKIEDLHRFRQALTSEGKLENFEVVLRTRSRQARTVLMSATVSHINKQDCVIGLLKDITDRKQIEQALAREILRSKTLLDSSVDGIVVLDSQGNVLETNASFARMLGYTIAETLTLNLVDWDADWKRDEIERKIAENNLCINTFETKHRRKDGSIYDVEISANNVIIDGKEVNFCICRDITERKNLERALEASEAKLNDILNTAPAAISRFRVFANRNWEIDYIANGCEALSGYSAAEIKADKTIWISRIPSEDWQAIESDLFANIFEQRTAHREYRLRHKDGSMRWIAETTNSRWDRTQKCWMVTVIAIDITDRKQLEIALQTSEARLKSVLNNAPAFISGVRLSDNDRWEYEYFSPGIEAICGYTGEEIAADYSLLLSLILPEDIETVIKPAFKRFFTPNFATTIEFRLRHKNGSIRWVANSLSTYCNETNQCWYGTGIMIDITDRKLAEQALQQIEFRLQQLAAASPGVIYTVVEYPDGPVQYEYLSPVFEEIHEIPVAEVLEHPELTFNQIHPDDRTGYQQAVAKAVETMQTFKHEWRIMTPSGKIKWIQANSRPLRRENGEIVWHGIVLDVTDRKRAEAIIQEREARLRLAMEVSNAIAWERNLQTDELLFTSTIKKEVPMRISYNEALEMVHPDDRAKLHRANQEAISQRGGFQIEHRLTASVENPEWRWLQVKAKILTDPAGNPTTLIGMSVDITDRKQTEQALRESESALMAAQKIAHLGNWSFDIITPKITWSEETFYIFGLDPREGEPTYDRLLQFTHPEDLEILQRNIELAVREGKAYEHEIRIIRPDGAIRYTFGKGEPVFNEAGQVIKLFGIVQDITERKQTEETLKITLTRLQNLATAVPGNIYSLVRHSDASFKFEYCNRGIEEITELTLEQAFQDAKNVILSLIHPEDLPAYLEAIDRSLQTMDIFKHQWRIITPSGQLKWLQGNSQPERRNNGDIVWHGIVLDITDRKLAEAELSQAKEAAEAANRAKSTFLANMSHELRTPLNAVLGFAQLISQSPGLSPQDRENIAIINRSGEHLLTLINDVLDMAKIEAGRMTLNETKFNLYRFLDELERMFYLKARDKKLQLNFYRDASIPEFVRTDEIKLRQVLINLIGNAIKFTEAGHVTVRAIEKTKGRNQTRENEFMDLDNGDTSRLAFEIEDTGVGIPEHELESIFEPFLQTRTGKQSQEGTGLGLPISRKFIQLMGGNITVSSKVGCGSTFYFDIQFGLADRLSELNKQLQLEDNGQITTRENYSLTPIEEAAIKPIDFAVLPKNLIERLEQASIQASWYEITSTIDEIAGINPQLAERLKYLIQMFDYQKIVTAIKLYKYTGEDK</sequence>
<dbReference type="Pfam" id="PF00512">
    <property type="entry name" value="HisKA"/>
    <property type="match status" value="1"/>
</dbReference>
<name>A0A926ZFR7_9CYAN</name>
<evidence type="ECO:0000313" key="23">
    <source>
        <dbReference type="Proteomes" id="UP000641646"/>
    </source>
</evidence>
<dbReference type="InterPro" id="IPR003594">
    <property type="entry name" value="HATPase_dom"/>
</dbReference>
<evidence type="ECO:0000256" key="10">
    <source>
        <dbReference type="ARBA" id="ARBA00022777"/>
    </source>
</evidence>
<dbReference type="InterPro" id="IPR013767">
    <property type="entry name" value="PAS_fold"/>
</dbReference>
<keyword evidence="12 17" id="KW-1133">Transmembrane helix</keyword>
<evidence type="ECO:0000256" key="13">
    <source>
        <dbReference type="ARBA" id="ARBA00023012"/>
    </source>
</evidence>
<dbReference type="CDD" id="cd16922">
    <property type="entry name" value="HATPase_EvgS-ArcB-TorS-like"/>
    <property type="match status" value="1"/>
</dbReference>
<dbReference type="PRINTS" id="PR00344">
    <property type="entry name" value="BCTRLSENSOR"/>
</dbReference>
<dbReference type="Pfam" id="PF08448">
    <property type="entry name" value="PAS_4"/>
    <property type="match status" value="1"/>
</dbReference>
<dbReference type="InterPro" id="IPR003660">
    <property type="entry name" value="HAMP_dom"/>
</dbReference>
<feature type="domain" description="Histidine kinase" evidence="18">
    <location>
        <begin position="1743"/>
        <end position="1978"/>
    </location>
</feature>
<dbReference type="InterPro" id="IPR005467">
    <property type="entry name" value="His_kinase_dom"/>
</dbReference>
<dbReference type="Pfam" id="PF00672">
    <property type="entry name" value="HAMP"/>
    <property type="match status" value="1"/>
</dbReference>
<dbReference type="Gene3D" id="2.10.70.100">
    <property type="match status" value="1"/>
</dbReference>
<feature type="domain" description="PAC" evidence="20">
    <location>
        <begin position="1541"/>
        <end position="1593"/>
    </location>
</feature>
<keyword evidence="8 17" id="KW-0812">Transmembrane</keyword>
<accession>A0A926ZFR7</accession>
<dbReference type="Pfam" id="PF08447">
    <property type="entry name" value="PAS_3"/>
    <property type="match status" value="7"/>
</dbReference>
<dbReference type="RefSeq" id="WP_190463893.1">
    <property type="nucleotide sequence ID" value="NZ_JACJPW010000016.1"/>
</dbReference>
<evidence type="ECO:0000256" key="2">
    <source>
        <dbReference type="ARBA" id="ARBA00004651"/>
    </source>
</evidence>
<evidence type="ECO:0000256" key="9">
    <source>
        <dbReference type="ARBA" id="ARBA00022741"/>
    </source>
</evidence>
<dbReference type="GO" id="GO:0006355">
    <property type="term" value="P:regulation of DNA-templated transcription"/>
    <property type="evidence" value="ECO:0007669"/>
    <property type="project" value="InterPro"/>
</dbReference>
<keyword evidence="7" id="KW-0808">Transferase</keyword>
<dbReference type="Proteomes" id="UP000641646">
    <property type="component" value="Unassembled WGS sequence"/>
</dbReference>
<dbReference type="CDD" id="cd06225">
    <property type="entry name" value="HAMP"/>
    <property type="match status" value="1"/>
</dbReference>
<feature type="domain" description="PAC" evidence="20">
    <location>
        <begin position="1024"/>
        <end position="1076"/>
    </location>
</feature>
<dbReference type="InterPro" id="IPR013655">
    <property type="entry name" value="PAS_fold_3"/>
</dbReference>
<dbReference type="SUPFAM" id="SSF55874">
    <property type="entry name" value="ATPase domain of HSP90 chaperone/DNA topoisomerase II/histidine kinase"/>
    <property type="match status" value="1"/>
</dbReference>
<comment type="subcellular location">
    <subcellularLocation>
        <location evidence="2">Cell membrane</location>
        <topology evidence="2">Multi-pass membrane protein</topology>
    </subcellularLocation>
</comment>
<feature type="domain" description="PAC" evidence="20">
    <location>
        <begin position="1289"/>
        <end position="1340"/>
    </location>
</feature>
<dbReference type="SUPFAM" id="SSF55785">
    <property type="entry name" value="PYP-like sensor domain (PAS domain)"/>
    <property type="match status" value="10"/>
</dbReference>
<dbReference type="PANTHER" id="PTHR43304:SF1">
    <property type="entry name" value="PAC DOMAIN-CONTAINING PROTEIN"/>
    <property type="match status" value="1"/>
</dbReference>
<dbReference type="InterPro" id="IPR000014">
    <property type="entry name" value="PAS"/>
</dbReference>
<dbReference type="InterPro" id="IPR001610">
    <property type="entry name" value="PAC"/>
</dbReference>
<feature type="domain" description="PAC" evidence="20">
    <location>
        <begin position="525"/>
        <end position="577"/>
    </location>
</feature>
<feature type="domain" description="PAS" evidence="19">
    <location>
        <begin position="1077"/>
        <end position="1154"/>
    </location>
</feature>
<evidence type="ECO:0000256" key="3">
    <source>
        <dbReference type="ARBA" id="ARBA00006402"/>
    </source>
</evidence>
<dbReference type="Gene3D" id="1.10.287.130">
    <property type="match status" value="1"/>
</dbReference>
<proteinExistence type="inferred from homology"/>
<dbReference type="FunFam" id="1.10.287.130:FF:000038">
    <property type="entry name" value="Sensory transduction histidine kinase"/>
    <property type="match status" value="1"/>
</dbReference>
<feature type="domain" description="PAC" evidence="20">
    <location>
        <begin position="1411"/>
        <end position="1465"/>
    </location>
</feature>
<protein>
    <recommendedName>
        <fullName evidence="16">Circadian input-output histidine kinase CikA</fullName>
        <ecNumber evidence="4">2.7.13.3</ecNumber>
    </recommendedName>
</protein>
<dbReference type="FunFam" id="3.30.565.10:FF:000010">
    <property type="entry name" value="Sensor histidine kinase RcsC"/>
    <property type="match status" value="1"/>
</dbReference>
<dbReference type="InterPro" id="IPR036097">
    <property type="entry name" value="HisK_dim/P_sf"/>
</dbReference>
<evidence type="ECO:0000256" key="11">
    <source>
        <dbReference type="ARBA" id="ARBA00022840"/>
    </source>
</evidence>
<keyword evidence="14 17" id="KW-0472">Membrane</keyword>
<reference evidence="22" key="2">
    <citation type="submission" date="2020-08" db="EMBL/GenBank/DDBJ databases">
        <authorList>
            <person name="Chen M."/>
            <person name="Teng W."/>
            <person name="Zhao L."/>
            <person name="Hu C."/>
            <person name="Zhou Y."/>
            <person name="Han B."/>
            <person name="Song L."/>
            <person name="Shu W."/>
        </authorList>
    </citation>
    <scope>NUCLEOTIDE SEQUENCE</scope>
    <source>
        <strain evidence="22">FACHB-1375</strain>
    </source>
</reference>
<dbReference type="InterPro" id="IPR033479">
    <property type="entry name" value="dCache_1"/>
</dbReference>
<comment type="catalytic activity">
    <reaction evidence="1">
        <text>ATP + protein L-histidine = ADP + protein N-phospho-L-histidine.</text>
        <dbReference type="EC" id="2.7.13.3"/>
    </reaction>
</comment>
<dbReference type="InterPro" id="IPR003661">
    <property type="entry name" value="HisK_dim/P_dom"/>
</dbReference>
<feature type="domain" description="PAS" evidence="19">
    <location>
        <begin position="449"/>
        <end position="519"/>
    </location>
</feature>
<dbReference type="PROSITE" id="PS50112">
    <property type="entry name" value="PAS"/>
    <property type="match status" value="7"/>
</dbReference>
<dbReference type="Pfam" id="PF13426">
    <property type="entry name" value="PAS_9"/>
    <property type="match status" value="1"/>
</dbReference>
<evidence type="ECO:0000256" key="8">
    <source>
        <dbReference type="ARBA" id="ARBA00022692"/>
    </source>
</evidence>
<feature type="domain" description="PAS" evidence="19">
    <location>
        <begin position="578"/>
        <end position="648"/>
    </location>
</feature>
<evidence type="ECO:0000256" key="15">
    <source>
        <dbReference type="ARBA" id="ARBA00023306"/>
    </source>
</evidence>
<dbReference type="GO" id="GO:0005524">
    <property type="term" value="F:ATP binding"/>
    <property type="evidence" value="ECO:0007669"/>
    <property type="project" value="UniProtKB-KW"/>
</dbReference>
<dbReference type="SMART" id="SM00387">
    <property type="entry name" value="HATPase_c"/>
    <property type="match status" value="1"/>
</dbReference>
<keyword evidence="10" id="KW-0418">Kinase</keyword>
<evidence type="ECO:0000256" key="17">
    <source>
        <dbReference type="SAM" id="Phobius"/>
    </source>
</evidence>
<feature type="domain" description="PAC" evidence="20">
    <location>
        <begin position="1674"/>
        <end position="1725"/>
    </location>
</feature>
<feature type="domain" description="PAS" evidence="19">
    <location>
        <begin position="1617"/>
        <end position="1671"/>
    </location>
</feature>
<feature type="domain" description="PAC" evidence="20">
    <location>
        <begin position="772"/>
        <end position="822"/>
    </location>
</feature>
<dbReference type="NCBIfam" id="TIGR00229">
    <property type="entry name" value="sensory_box"/>
    <property type="match status" value="10"/>
</dbReference>
<keyword evidence="23" id="KW-1185">Reference proteome</keyword>
<evidence type="ECO:0000256" key="6">
    <source>
        <dbReference type="ARBA" id="ARBA00022553"/>
    </source>
</evidence>
<keyword evidence="13" id="KW-0902">Two-component regulatory system</keyword>
<evidence type="ECO:0000259" key="18">
    <source>
        <dbReference type="PROSITE" id="PS50109"/>
    </source>
</evidence>
<feature type="transmembrane region" description="Helical" evidence="17">
    <location>
        <begin position="361"/>
        <end position="379"/>
    </location>
</feature>
<feature type="domain" description="PAS" evidence="19">
    <location>
        <begin position="1491"/>
        <end position="1538"/>
    </location>
</feature>
<evidence type="ECO:0000259" key="21">
    <source>
        <dbReference type="PROSITE" id="PS50885"/>
    </source>
</evidence>
<dbReference type="InterPro" id="IPR000700">
    <property type="entry name" value="PAS-assoc_C"/>
</dbReference>
<dbReference type="CDD" id="cd00130">
    <property type="entry name" value="PAS"/>
    <property type="match status" value="9"/>
</dbReference>
<dbReference type="InterPro" id="IPR036890">
    <property type="entry name" value="HATPase_C_sf"/>
</dbReference>
<dbReference type="Gene3D" id="6.10.340.10">
    <property type="match status" value="1"/>
</dbReference>
<keyword evidence="11" id="KW-0067">ATP-binding</keyword>
<keyword evidence="6" id="KW-0597">Phosphoprotein</keyword>
<dbReference type="InterPro" id="IPR013656">
    <property type="entry name" value="PAS_4"/>
</dbReference>
<dbReference type="PROSITE" id="PS50109">
    <property type="entry name" value="HIS_KIN"/>
    <property type="match status" value="1"/>
</dbReference>
<dbReference type="InterPro" id="IPR052162">
    <property type="entry name" value="Sensor_kinase/Photoreceptor"/>
</dbReference>
<feature type="domain" description="PAC" evidence="20">
    <location>
        <begin position="1157"/>
        <end position="1209"/>
    </location>
</feature>
<dbReference type="InterPro" id="IPR035965">
    <property type="entry name" value="PAS-like_dom_sf"/>
</dbReference>
<dbReference type="GO" id="GO:0005886">
    <property type="term" value="C:plasma membrane"/>
    <property type="evidence" value="ECO:0007669"/>
    <property type="project" value="UniProtKB-SubCell"/>
</dbReference>
<evidence type="ECO:0000256" key="7">
    <source>
        <dbReference type="ARBA" id="ARBA00022679"/>
    </source>
</evidence>
<evidence type="ECO:0000256" key="5">
    <source>
        <dbReference type="ARBA" id="ARBA00022475"/>
    </source>
</evidence>
<keyword evidence="5" id="KW-1003">Cell membrane</keyword>
<feature type="domain" description="PAS" evidence="19">
    <location>
        <begin position="698"/>
        <end position="747"/>
    </location>
</feature>
<feature type="domain" description="PAS" evidence="19">
    <location>
        <begin position="828"/>
        <end position="866"/>
    </location>
</feature>
<evidence type="ECO:0000256" key="12">
    <source>
        <dbReference type="ARBA" id="ARBA00022989"/>
    </source>
</evidence>
<dbReference type="Gene3D" id="3.30.450.20">
    <property type="entry name" value="PAS domain"/>
    <property type="match status" value="12"/>
</dbReference>
<evidence type="ECO:0000256" key="4">
    <source>
        <dbReference type="ARBA" id="ARBA00012438"/>
    </source>
</evidence>
<dbReference type="CDD" id="cd00082">
    <property type="entry name" value="HisKA"/>
    <property type="match status" value="1"/>
</dbReference>